<dbReference type="WBParaSite" id="JU765_v2.g17102.t1">
    <property type="protein sequence ID" value="JU765_v2.g17102.t1"/>
    <property type="gene ID" value="JU765_v2.g17102"/>
</dbReference>
<name>A0AC34QK52_9BILA</name>
<reference evidence="2" key="1">
    <citation type="submission" date="2022-11" db="UniProtKB">
        <authorList>
            <consortium name="WormBaseParasite"/>
        </authorList>
    </citation>
    <scope>IDENTIFICATION</scope>
</reference>
<evidence type="ECO:0000313" key="2">
    <source>
        <dbReference type="WBParaSite" id="JU765_v2.g17102.t1"/>
    </source>
</evidence>
<sequence length="154" mass="16707">MIAIANGEKRPSVQLKASIVETGKVSLTGRLSEQMNPPKKTNTMSTCGQLFLCIIGTLLSASICVWLAIFSTDLQWRRLLFATGAALCAVMFTMLAIATVKKQQHNGPPFEPIPIHRRSISARRATTTGASVRRPSTDIDPDSHGKKFSLAVDP</sequence>
<accession>A0AC34QK52</accession>
<protein>
    <submittedName>
        <fullName evidence="2">Uncharacterized protein</fullName>
    </submittedName>
</protein>
<dbReference type="Proteomes" id="UP000887576">
    <property type="component" value="Unplaced"/>
</dbReference>
<evidence type="ECO:0000313" key="1">
    <source>
        <dbReference type="Proteomes" id="UP000887576"/>
    </source>
</evidence>
<organism evidence="1 2">
    <name type="scientific">Panagrolaimus sp. JU765</name>
    <dbReference type="NCBI Taxonomy" id="591449"/>
    <lineage>
        <taxon>Eukaryota</taxon>
        <taxon>Metazoa</taxon>
        <taxon>Ecdysozoa</taxon>
        <taxon>Nematoda</taxon>
        <taxon>Chromadorea</taxon>
        <taxon>Rhabditida</taxon>
        <taxon>Tylenchina</taxon>
        <taxon>Panagrolaimomorpha</taxon>
        <taxon>Panagrolaimoidea</taxon>
        <taxon>Panagrolaimidae</taxon>
        <taxon>Panagrolaimus</taxon>
    </lineage>
</organism>
<proteinExistence type="predicted"/>